<evidence type="ECO:0000313" key="9">
    <source>
        <dbReference type="Proteomes" id="UP000547510"/>
    </source>
</evidence>
<evidence type="ECO:0000256" key="1">
    <source>
        <dbReference type="ARBA" id="ARBA00004141"/>
    </source>
</evidence>
<gene>
    <name evidence="8" type="ORF">FHS29_000596</name>
</gene>
<feature type="transmembrane region" description="Helical" evidence="6">
    <location>
        <begin position="42"/>
        <end position="61"/>
    </location>
</feature>
<keyword evidence="4 6" id="KW-1133">Transmembrane helix</keyword>
<dbReference type="InterPro" id="IPR050638">
    <property type="entry name" value="AA-Vitamin_Transporters"/>
</dbReference>
<keyword evidence="9" id="KW-1185">Reference proteome</keyword>
<feature type="transmembrane region" description="Helical" evidence="6">
    <location>
        <begin position="97"/>
        <end position="114"/>
    </location>
</feature>
<comment type="similarity">
    <text evidence="2">Belongs to the EamA transporter family.</text>
</comment>
<dbReference type="SUPFAM" id="SSF103481">
    <property type="entry name" value="Multidrug resistance efflux transporter EmrE"/>
    <property type="match status" value="1"/>
</dbReference>
<organism evidence="8 9">
    <name type="scientific">Saccharothrix tamanrassetensis</name>
    <dbReference type="NCBI Taxonomy" id="1051531"/>
    <lineage>
        <taxon>Bacteria</taxon>
        <taxon>Bacillati</taxon>
        <taxon>Actinomycetota</taxon>
        <taxon>Actinomycetes</taxon>
        <taxon>Pseudonocardiales</taxon>
        <taxon>Pseudonocardiaceae</taxon>
        <taxon>Saccharothrix</taxon>
    </lineage>
</organism>
<evidence type="ECO:0000313" key="8">
    <source>
        <dbReference type="EMBL" id="MBB5954026.1"/>
    </source>
</evidence>
<protein>
    <submittedName>
        <fullName evidence="8">DME family drug/metabolite transporter</fullName>
    </submittedName>
</protein>
<comment type="subcellular location">
    <subcellularLocation>
        <location evidence="1">Membrane</location>
        <topology evidence="1">Multi-pass membrane protein</topology>
    </subcellularLocation>
</comment>
<evidence type="ECO:0000256" key="3">
    <source>
        <dbReference type="ARBA" id="ARBA00022692"/>
    </source>
</evidence>
<name>A0A841CE43_9PSEU</name>
<dbReference type="AlphaFoldDB" id="A0A841CE43"/>
<keyword evidence="3 6" id="KW-0812">Transmembrane</keyword>
<evidence type="ECO:0000256" key="4">
    <source>
        <dbReference type="ARBA" id="ARBA00022989"/>
    </source>
</evidence>
<feature type="transmembrane region" description="Helical" evidence="6">
    <location>
        <begin position="121"/>
        <end position="138"/>
    </location>
</feature>
<feature type="transmembrane region" description="Helical" evidence="6">
    <location>
        <begin position="180"/>
        <end position="201"/>
    </location>
</feature>
<reference evidence="8 9" key="1">
    <citation type="submission" date="2020-08" db="EMBL/GenBank/DDBJ databases">
        <title>Genomic Encyclopedia of Type Strains, Phase III (KMG-III): the genomes of soil and plant-associated and newly described type strains.</title>
        <authorList>
            <person name="Whitman W."/>
        </authorList>
    </citation>
    <scope>NUCLEOTIDE SEQUENCE [LARGE SCALE GENOMIC DNA]</scope>
    <source>
        <strain evidence="8 9">CECT 8640</strain>
    </source>
</reference>
<feature type="transmembrane region" description="Helical" evidence="6">
    <location>
        <begin position="144"/>
        <end position="168"/>
    </location>
</feature>
<dbReference type="GO" id="GO:0016020">
    <property type="term" value="C:membrane"/>
    <property type="evidence" value="ECO:0007669"/>
    <property type="project" value="UniProtKB-SubCell"/>
</dbReference>
<dbReference type="PANTHER" id="PTHR32322">
    <property type="entry name" value="INNER MEMBRANE TRANSPORTER"/>
    <property type="match status" value="1"/>
</dbReference>
<dbReference type="EMBL" id="JACHJN010000001">
    <property type="protein sequence ID" value="MBB5954026.1"/>
    <property type="molecule type" value="Genomic_DNA"/>
</dbReference>
<feature type="transmembrane region" description="Helical" evidence="6">
    <location>
        <begin position="17"/>
        <end position="36"/>
    </location>
</feature>
<dbReference type="RefSeq" id="WP_184687914.1">
    <property type="nucleotide sequence ID" value="NZ_JACHJN010000001.1"/>
</dbReference>
<evidence type="ECO:0000256" key="2">
    <source>
        <dbReference type="ARBA" id="ARBA00007362"/>
    </source>
</evidence>
<comment type="caution">
    <text evidence="8">The sequence shown here is derived from an EMBL/GenBank/DDBJ whole genome shotgun (WGS) entry which is preliminary data.</text>
</comment>
<keyword evidence="5 6" id="KW-0472">Membrane</keyword>
<evidence type="ECO:0000256" key="5">
    <source>
        <dbReference type="ARBA" id="ARBA00023136"/>
    </source>
</evidence>
<evidence type="ECO:0000259" key="7">
    <source>
        <dbReference type="Pfam" id="PF00892"/>
    </source>
</evidence>
<dbReference type="Proteomes" id="UP000547510">
    <property type="component" value="Unassembled WGS sequence"/>
</dbReference>
<feature type="transmembrane region" description="Helical" evidence="6">
    <location>
        <begin position="73"/>
        <end position="91"/>
    </location>
</feature>
<accession>A0A841CE43</accession>
<dbReference type="InterPro" id="IPR037185">
    <property type="entry name" value="EmrE-like"/>
</dbReference>
<evidence type="ECO:0000256" key="6">
    <source>
        <dbReference type="SAM" id="Phobius"/>
    </source>
</evidence>
<dbReference type="PROSITE" id="PS51257">
    <property type="entry name" value="PROKAR_LIPOPROTEIN"/>
    <property type="match status" value="1"/>
</dbReference>
<feature type="transmembrane region" description="Helical" evidence="6">
    <location>
        <begin position="262"/>
        <end position="279"/>
    </location>
</feature>
<proteinExistence type="inferred from homology"/>
<dbReference type="InterPro" id="IPR000620">
    <property type="entry name" value="EamA_dom"/>
</dbReference>
<sequence length="294" mass="29219">MSSPVVRARLHLTHGPLPILAACVLWGTTGTVSSLAPASAPASAVGAAGLVIGGCLLFLTARGTRTVLRTADHRLLALGALTVAGYALAFYPAVARTGVAVATTVALATAPIVLGLKARPLVTLTAVAGCAVLVLGGGDTHVDLVGVALALIAGLSYAAYSVICAHLIRQGHPSRAVVGTVFGGASILTLPVLLALGIGWIASGPGIAVVVHLSVFTTFAAYLLFGRGLRHTGAAAATTLTLAEPAVAAVLGVVVLHERLPLISWCGMALLGVALAALARPAAPATSTTDQPDL</sequence>
<feature type="domain" description="EamA" evidence="7">
    <location>
        <begin position="145"/>
        <end position="276"/>
    </location>
</feature>
<dbReference type="Pfam" id="PF00892">
    <property type="entry name" value="EamA"/>
    <property type="match status" value="1"/>
</dbReference>
<dbReference type="PANTHER" id="PTHR32322:SF2">
    <property type="entry name" value="EAMA DOMAIN-CONTAINING PROTEIN"/>
    <property type="match status" value="1"/>
</dbReference>
<feature type="transmembrane region" description="Helical" evidence="6">
    <location>
        <begin position="237"/>
        <end position="256"/>
    </location>
</feature>
<feature type="transmembrane region" description="Helical" evidence="6">
    <location>
        <begin position="207"/>
        <end position="225"/>
    </location>
</feature>